<dbReference type="InterPro" id="IPR029062">
    <property type="entry name" value="Class_I_gatase-like"/>
</dbReference>
<keyword evidence="4 7" id="KW-0547">Nucleotide-binding</keyword>
<proteinExistence type="predicted"/>
<evidence type="ECO:0000313" key="11">
    <source>
        <dbReference type="EMBL" id="QDU30874.1"/>
    </source>
</evidence>
<dbReference type="OrthoDB" id="6111975at2"/>
<evidence type="ECO:0000256" key="1">
    <source>
        <dbReference type="ARBA" id="ARBA00012513"/>
    </source>
</evidence>
<dbReference type="PANTHER" id="PTHR43289:SF6">
    <property type="entry name" value="SERINE_THREONINE-PROTEIN KINASE NEKL-3"/>
    <property type="match status" value="1"/>
</dbReference>
<evidence type="ECO:0000256" key="8">
    <source>
        <dbReference type="SAM" id="MobiDB-lite"/>
    </source>
</evidence>
<keyword evidence="9" id="KW-0472">Membrane</keyword>
<evidence type="ECO:0000313" key="12">
    <source>
        <dbReference type="Proteomes" id="UP000315017"/>
    </source>
</evidence>
<name>A0A517YL00_9BACT</name>
<keyword evidence="2" id="KW-0723">Serine/threonine-protein kinase</keyword>
<dbReference type="PROSITE" id="PS50011">
    <property type="entry name" value="PROTEIN_KINASE_DOM"/>
    <property type="match status" value="1"/>
</dbReference>
<dbReference type="AlphaFoldDB" id="A0A517YL00"/>
<dbReference type="Gene3D" id="1.10.10.1320">
    <property type="entry name" value="Anti-sigma factor, zinc-finger domain"/>
    <property type="match status" value="1"/>
</dbReference>
<evidence type="ECO:0000256" key="3">
    <source>
        <dbReference type="ARBA" id="ARBA00022679"/>
    </source>
</evidence>
<dbReference type="CDD" id="cd14014">
    <property type="entry name" value="STKc_PknB_like"/>
    <property type="match status" value="1"/>
</dbReference>
<organism evidence="11 12">
    <name type="scientific">Anatilimnocola aggregata</name>
    <dbReference type="NCBI Taxonomy" id="2528021"/>
    <lineage>
        <taxon>Bacteria</taxon>
        <taxon>Pseudomonadati</taxon>
        <taxon>Planctomycetota</taxon>
        <taxon>Planctomycetia</taxon>
        <taxon>Pirellulales</taxon>
        <taxon>Pirellulaceae</taxon>
        <taxon>Anatilimnocola</taxon>
    </lineage>
</organism>
<dbReference type="FunFam" id="1.10.510.10:FF:000021">
    <property type="entry name" value="Serine/threonine protein kinase"/>
    <property type="match status" value="1"/>
</dbReference>
<evidence type="ECO:0000256" key="5">
    <source>
        <dbReference type="ARBA" id="ARBA00022777"/>
    </source>
</evidence>
<keyword evidence="5 11" id="KW-0418">Kinase</keyword>
<dbReference type="Pfam" id="PF00069">
    <property type="entry name" value="Pkinase"/>
    <property type="match status" value="1"/>
</dbReference>
<evidence type="ECO:0000259" key="10">
    <source>
        <dbReference type="PROSITE" id="PS50011"/>
    </source>
</evidence>
<feature type="region of interest" description="Disordered" evidence="8">
    <location>
        <begin position="476"/>
        <end position="515"/>
    </location>
</feature>
<feature type="compositionally biased region" description="Polar residues" evidence="8">
    <location>
        <begin position="502"/>
        <end position="511"/>
    </location>
</feature>
<dbReference type="Gene3D" id="3.40.50.880">
    <property type="match status" value="1"/>
</dbReference>
<evidence type="ECO:0000256" key="6">
    <source>
        <dbReference type="ARBA" id="ARBA00022840"/>
    </source>
</evidence>
<dbReference type="EC" id="2.7.11.1" evidence="1"/>
<dbReference type="SMART" id="SM00220">
    <property type="entry name" value="S_TKc"/>
    <property type="match status" value="1"/>
</dbReference>
<gene>
    <name evidence="11" type="primary">pknB_23</name>
    <name evidence="11" type="ORF">ETAA8_60230</name>
</gene>
<keyword evidence="6 7" id="KW-0067">ATP-binding</keyword>
<dbReference type="EMBL" id="CP036274">
    <property type="protein sequence ID" value="QDU30874.1"/>
    <property type="molecule type" value="Genomic_DNA"/>
</dbReference>
<dbReference type="Gene3D" id="1.10.510.10">
    <property type="entry name" value="Transferase(Phosphotransferase) domain 1"/>
    <property type="match status" value="1"/>
</dbReference>
<feature type="domain" description="Protein kinase" evidence="10">
    <location>
        <begin position="94"/>
        <end position="370"/>
    </location>
</feature>
<dbReference type="Gene3D" id="3.30.200.20">
    <property type="entry name" value="Phosphorylase Kinase, domain 1"/>
    <property type="match status" value="1"/>
</dbReference>
<evidence type="ECO:0000256" key="7">
    <source>
        <dbReference type="PROSITE-ProRule" id="PRU10141"/>
    </source>
</evidence>
<dbReference type="RefSeq" id="WP_145097083.1">
    <property type="nucleotide sequence ID" value="NZ_CP036274.1"/>
</dbReference>
<evidence type="ECO:0000256" key="2">
    <source>
        <dbReference type="ARBA" id="ARBA00022527"/>
    </source>
</evidence>
<reference evidence="11 12" key="1">
    <citation type="submission" date="2019-02" db="EMBL/GenBank/DDBJ databases">
        <title>Deep-cultivation of Planctomycetes and their phenomic and genomic characterization uncovers novel biology.</title>
        <authorList>
            <person name="Wiegand S."/>
            <person name="Jogler M."/>
            <person name="Boedeker C."/>
            <person name="Pinto D."/>
            <person name="Vollmers J."/>
            <person name="Rivas-Marin E."/>
            <person name="Kohn T."/>
            <person name="Peeters S.H."/>
            <person name="Heuer A."/>
            <person name="Rast P."/>
            <person name="Oberbeckmann S."/>
            <person name="Bunk B."/>
            <person name="Jeske O."/>
            <person name="Meyerdierks A."/>
            <person name="Storesund J.E."/>
            <person name="Kallscheuer N."/>
            <person name="Luecker S."/>
            <person name="Lage O.M."/>
            <person name="Pohl T."/>
            <person name="Merkel B.J."/>
            <person name="Hornburger P."/>
            <person name="Mueller R.-W."/>
            <person name="Bruemmer F."/>
            <person name="Labrenz M."/>
            <person name="Spormann A.M."/>
            <person name="Op den Camp H."/>
            <person name="Overmann J."/>
            <person name="Amann R."/>
            <person name="Jetten M.S.M."/>
            <person name="Mascher T."/>
            <person name="Medema M.H."/>
            <person name="Devos D.P."/>
            <person name="Kaster A.-K."/>
            <person name="Ovreas L."/>
            <person name="Rohde M."/>
            <person name="Galperin M.Y."/>
            <person name="Jogler C."/>
        </authorList>
    </citation>
    <scope>NUCLEOTIDE SEQUENCE [LARGE SCALE GENOMIC DNA]</scope>
    <source>
        <strain evidence="11 12">ETA_A8</strain>
    </source>
</reference>
<dbReference type="Proteomes" id="UP000315017">
    <property type="component" value="Chromosome"/>
</dbReference>
<dbReference type="InterPro" id="IPR017441">
    <property type="entry name" value="Protein_kinase_ATP_BS"/>
</dbReference>
<dbReference type="PANTHER" id="PTHR43289">
    <property type="entry name" value="MITOGEN-ACTIVATED PROTEIN KINASE KINASE KINASE 20-RELATED"/>
    <property type="match status" value="1"/>
</dbReference>
<keyword evidence="9" id="KW-1133">Transmembrane helix</keyword>
<dbReference type="PROSITE" id="PS00107">
    <property type="entry name" value="PROTEIN_KINASE_ATP"/>
    <property type="match status" value="1"/>
</dbReference>
<keyword evidence="12" id="KW-1185">Reference proteome</keyword>
<dbReference type="InterPro" id="IPR000719">
    <property type="entry name" value="Prot_kinase_dom"/>
</dbReference>
<keyword evidence="3 11" id="KW-0808">Transferase</keyword>
<dbReference type="InterPro" id="IPR008271">
    <property type="entry name" value="Ser/Thr_kinase_AS"/>
</dbReference>
<dbReference type="InterPro" id="IPR041916">
    <property type="entry name" value="Anti_sigma_zinc_sf"/>
</dbReference>
<feature type="binding site" evidence="7">
    <location>
        <position position="123"/>
    </location>
    <ligand>
        <name>ATP</name>
        <dbReference type="ChEBI" id="CHEBI:30616"/>
    </ligand>
</feature>
<feature type="transmembrane region" description="Helical" evidence="9">
    <location>
        <begin position="445"/>
        <end position="466"/>
    </location>
</feature>
<dbReference type="Pfam" id="PF01965">
    <property type="entry name" value="DJ-1_PfpI"/>
    <property type="match status" value="1"/>
</dbReference>
<accession>A0A517YL00</accession>
<dbReference type="KEGG" id="aagg:ETAA8_60230"/>
<sequence>MKPAASIAPEHPSPASLLAYGQGRLSPAEMIAVESHLGSCTTCCEALASTPDDTLLIRAREAATSGFRASDKTVPAKPAKLHEIPQPLRDHARYRVLGLLGAGGMGAVFKAEHRLMERMVALKVINSALVSSPAALERFEREVKTAAKLSHGNIVTAHDAEHAGDLHFLVMEFVDGASLDRLLAKTGPLPPQQAAHLIRQAALGLQHAHEKGMIHRDIKPQNLMVTRAGVLKILDFGLARLASQAWQSAHEAGEEPERPANATRVGSVLGTPDYIAPEQATDAHAADIRADIYSLGCTLYFLLAGEPPFIGGSIVDKLHAHKTCQPTPIQLRRPEVPDDLAAILERMMAKNPADRYARPADLAQALQPIARSRSLATTSTEPKPRPLPAATMLAEAESPKSLAGDHLVPELALPDLNAIDLGALPVVGKSLSGIHAKKPDSVPPLLWGGAIATAAALVITVAWLIFGGSGKATRQPELAKANEPPKIERQQQLPVAPPVSQHPKTNSSTSPKVVPPAVGNRAKILMIVPQYQLYYPDYANVKDALPNTVDLVTASSDGTICNLVQQSPRGKLVPDLKLSSAVRARDYDALAFAGYSLGELTSPGEGRIQTERLIREFQQEDKPIAAICGGQNVLAAFDLLTSETHVAGGLTAELLPDFRACPAQREKSGVVTSGKIITGKGADDGAAFARALVAAIR</sequence>
<dbReference type="InterPro" id="IPR002818">
    <property type="entry name" value="DJ-1/PfpI"/>
</dbReference>
<dbReference type="PROSITE" id="PS00108">
    <property type="entry name" value="PROTEIN_KINASE_ST"/>
    <property type="match status" value="1"/>
</dbReference>
<dbReference type="GO" id="GO:0005524">
    <property type="term" value="F:ATP binding"/>
    <property type="evidence" value="ECO:0007669"/>
    <property type="project" value="UniProtKB-UniRule"/>
</dbReference>
<protein>
    <recommendedName>
        <fullName evidence="1">non-specific serine/threonine protein kinase</fullName>
        <ecNumber evidence="1">2.7.11.1</ecNumber>
    </recommendedName>
</protein>
<evidence type="ECO:0000256" key="9">
    <source>
        <dbReference type="SAM" id="Phobius"/>
    </source>
</evidence>
<keyword evidence="9" id="KW-0812">Transmembrane</keyword>
<dbReference type="GO" id="GO:0004674">
    <property type="term" value="F:protein serine/threonine kinase activity"/>
    <property type="evidence" value="ECO:0007669"/>
    <property type="project" value="UniProtKB-KW"/>
</dbReference>
<dbReference type="InterPro" id="IPR011009">
    <property type="entry name" value="Kinase-like_dom_sf"/>
</dbReference>
<dbReference type="SUPFAM" id="SSF56112">
    <property type="entry name" value="Protein kinase-like (PK-like)"/>
    <property type="match status" value="1"/>
</dbReference>
<evidence type="ECO:0000256" key="4">
    <source>
        <dbReference type="ARBA" id="ARBA00022741"/>
    </source>
</evidence>
<dbReference type="SUPFAM" id="SSF52317">
    <property type="entry name" value="Class I glutamine amidotransferase-like"/>
    <property type="match status" value="1"/>
</dbReference>